<reference evidence="1" key="1">
    <citation type="submission" date="2021-02" db="EMBL/GenBank/DDBJ databases">
        <authorList>
            <person name="Nowell W R."/>
        </authorList>
    </citation>
    <scope>NUCLEOTIDE SEQUENCE</scope>
</reference>
<proteinExistence type="predicted"/>
<comment type="caution">
    <text evidence="1">The sequence shown here is derived from an EMBL/GenBank/DDBJ whole genome shotgun (WGS) entry which is preliminary data.</text>
</comment>
<dbReference type="InterPro" id="IPR029063">
    <property type="entry name" value="SAM-dependent_MTases_sf"/>
</dbReference>
<dbReference type="Gene3D" id="3.40.50.150">
    <property type="entry name" value="Vaccinia Virus protein VP39"/>
    <property type="match status" value="1"/>
</dbReference>
<evidence type="ECO:0008006" key="3">
    <source>
        <dbReference type="Google" id="ProtNLM"/>
    </source>
</evidence>
<evidence type="ECO:0000313" key="1">
    <source>
        <dbReference type="EMBL" id="CAF2047386.1"/>
    </source>
</evidence>
<evidence type="ECO:0000313" key="2">
    <source>
        <dbReference type="Proteomes" id="UP000663856"/>
    </source>
</evidence>
<dbReference type="EMBL" id="CAJNRF010003091">
    <property type="protein sequence ID" value="CAF2047386.1"/>
    <property type="molecule type" value="Genomic_DNA"/>
</dbReference>
<accession>A0A816PDR6</accession>
<dbReference type="Proteomes" id="UP000663856">
    <property type="component" value="Unassembled WGS sequence"/>
</dbReference>
<gene>
    <name evidence="1" type="ORF">WKI299_LOCUS9525</name>
</gene>
<name>A0A816PDR6_9BILA</name>
<dbReference type="AlphaFoldDB" id="A0A816PDR6"/>
<protein>
    <recommendedName>
        <fullName evidence="3">Class I SAM-dependent methyltransferase</fullName>
    </recommendedName>
</protein>
<organism evidence="1 2">
    <name type="scientific">Rotaria magnacalcarata</name>
    <dbReference type="NCBI Taxonomy" id="392030"/>
    <lineage>
        <taxon>Eukaryota</taxon>
        <taxon>Metazoa</taxon>
        <taxon>Spiralia</taxon>
        <taxon>Gnathifera</taxon>
        <taxon>Rotifera</taxon>
        <taxon>Eurotatoria</taxon>
        <taxon>Bdelloidea</taxon>
        <taxon>Philodinida</taxon>
        <taxon>Philodinidae</taxon>
        <taxon>Rotaria</taxon>
    </lineage>
</organism>
<dbReference type="Pfam" id="PF13578">
    <property type="entry name" value="Methyltransf_24"/>
    <property type="match status" value="1"/>
</dbReference>
<sequence length="366" mass="42057">MSGLSFGSYYPMKEIDVETASFVCLPITSNKSGMKLLARNDLYLRYLTEYESIPGWVSYGIFYILWVIIRFQYEELHINDGAIGEIGVHAGKLTSYLYLLRHLNKKQKLFAIDVFGKKELNIDKSGDGDRKVFLSYIQRYANVTADEVNIYEGSSLDLNSDFSKNLEAQRWWKTTIKRDRGCQLVSIDGGHTTLTTYSDMCVISNSLVDGGVVMVDDIDNPEWLGVRDGVSKFLCETSNFFNIRENLDSTEAATKHVYEPDFNYSCRIAKATMKTMKFGCNCYRLTPFLKYENKLFLTTPNYYAHYVHLLKKINEKGTNFIAFNKLRYTVGNIPVWADSNLKRKDIFDKLVRPTWLSEIAHATTHS</sequence>